<keyword evidence="2" id="KW-1185">Reference proteome</keyword>
<sequence length="196" mass="22561">MRPLFFLVTLLGSLVLFTSSWASSFYYNEDIGYTIWLPPSWAEASSKYLDWAKHTCTMPVQGDDTSWEAGYVSAAEDQRCSLLVEVKDGRKMQAADISNFNSFLVRSLHRMVAKHDPADSTRTTLKSARYFEEKKTLRLETEVIRNGELLRCLTYVVYTRKGMLTFVGYVKPADEHARQAIDEAVLTLYLDDRIRY</sequence>
<reference evidence="1" key="1">
    <citation type="journal article" date="2022" name="Arch. Microbiol.">
        <title>Pseudodesulfovibrio sediminis sp. nov., a mesophilic and neutrophilic sulfate-reducing bacterium isolated from sediment of a brackish lake.</title>
        <authorList>
            <person name="Takahashi A."/>
            <person name="Kojima H."/>
            <person name="Watanabe M."/>
            <person name="Fukui M."/>
        </authorList>
    </citation>
    <scope>NUCLEOTIDE SEQUENCE</scope>
    <source>
        <strain evidence="1">SF6</strain>
    </source>
</reference>
<evidence type="ECO:0000313" key="1">
    <source>
        <dbReference type="EMBL" id="BCS88419.1"/>
    </source>
</evidence>
<gene>
    <name evidence="1" type="ORF">PSDVSF_16610</name>
</gene>
<dbReference type="RefSeq" id="WP_229596271.1">
    <property type="nucleotide sequence ID" value="NZ_AP024485.1"/>
</dbReference>
<dbReference type="Proteomes" id="UP001053296">
    <property type="component" value="Chromosome"/>
</dbReference>
<name>A0ABM7P677_9BACT</name>
<evidence type="ECO:0000313" key="2">
    <source>
        <dbReference type="Proteomes" id="UP001053296"/>
    </source>
</evidence>
<proteinExistence type="predicted"/>
<accession>A0ABM7P677</accession>
<organism evidence="1 2">
    <name type="scientific">Pseudodesulfovibrio sediminis</name>
    <dbReference type="NCBI Taxonomy" id="2810563"/>
    <lineage>
        <taxon>Bacteria</taxon>
        <taxon>Pseudomonadati</taxon>
        <taxon>Thermodesulfobacteriota</taxon>
        <taxon>Desulfovibrionia</taxon>
        <taxon>Desulfovibrionales</taxon>
        <taxon>Desulfovibrionaceae</taxon>
    </lineage>
</organism>
<dbReference type="EMBL" id="AP024485">
    <property type="protein sequence ID" value="BCS88419.1"/>
    <property type="molecule type" value="Genomic_DNA"/>
</dbReference>
<protein>
    <submittedName>
        <fullName evidence="1">Uncharacterized protein</fullName>
    </submittedName>
</protein>